<reference evidence="2" key="2">
    <citation type="submission" date="2016-11" db="UniProtKB">
        <authorList>
            <consortium name="WormBaseParasite"/>
        </authorList>
    </citation>
    <scope>IDENTIFICATION</scope>
</reference>
<accession>A0A1I7VUT4</accession>
<dbReference type="WBParaSite" id="EN70_6519">
    <property type="protein sequence ID" value="EN70_6519"/>
    <property type="gene ID" value="EN70_6519"/>
</dbReference>
<name>A0A1I7VUT4_LOALO</name>
<sequence length="121" mass="14040">MDLLIFERKRGTTENCKRPISVPIGKYYGILDGEQIIVSDLKAANDLNAFGCYGEFLQRREPRVSMECFRSNVHQEHQQERCHFKISFIDSDHNNLKGMVTAMPHQICLAKKKAEFLSFLF</sequence>
<dbReference type="STRING" id="7209.A0A1I7VUT4"/>
<organism evidence="1 2">
    <name type="scientific">Loa loa</name>
    <name type="common">Eye worm</name>
    <name type="synonym">Filaria loa</name>
    <dbReference type="NCBI Taxonomy" id="7209"/>
    <lineage>
        <taxon>Eukaryota</taxon>
        <taxon>Metazoa</taxon>
        <taxon>Ecdysozoa</taxon>
        <taxon>Nematoda</taxon>
        <taxon>Chromadorea</taxon>
        <taxon>Rhabditida</taxon>
        <taxon>Spirurina</taxon>
        <taxon>Spiruromorpha</taxon>
        <taxon>Filarioidea</taxon>
        <taxon>Onchocercidae</taxon>
        <taxon>Loa</taxon>
    </lineage>
</organism>
<dbReference type="Proteomes" id="UP000095285">
    <property type="component" value="Unassembled WGS sequence"/>
</dbReference>
<proteinExistence type="predicted"/>
<evidence type="ECO:0000313" key="2">
    <source>
        <dbReference type="WBParaSite" id="EN70_6519"/>
    </source>
</evidence>
<keyword evidence="1" id="KW-1185">Reference proteome</keyword>
<dbReference type="AlphaFoldDB" id="A0A1I7VUT4"/>
<protein>
    <submittedName>
        <fullName evidence="2">PilZ domain-containing protein</fullName>
    </submittedName>
</protein>
<reference evidence="1" key="1">
    <citation type="submission" date="2012-04" db="EMBL/GenBank/DDBJ databases">
        <title>The Genome Sequence of Loa loa.</title>
        <authorList>
            <consortium name="The Broad Institute Genome Sequencing Platform"/>
            <consortium name="Broad Institute Genome Sequencing Center for Infectious Disease"/>
            <person name="Nutman T.B."/>
            <person name="Fink D.L."/>
            <person name="Russ C."/>
            <person name="Young S."/>
            <person name="Zeng Q."/>
            <person name="Gargeya S."/>
            <person name="Alvarado L."/>
            <person name="Berlin A."/>
            <person name="Chapman S.B."/>
            <person name="Chen Z."/>
            <person name="Freedman E."/>
            <person name="Gellesch M."/>
            <person name="Goldberg J."/>
            <person name="Griggs A."/>
            <person name="Gujja S."/>
            <person name="Heilman E.R."/>
            <person name="Heiman D."/>
            <person name="Howarth C."/>
            <person name="Mehta T."/>
            <person name="Neiman D."/>
            <person name="Pearson M."/>
            <person name="Roberts A."/>
            <person name="Saif S."/>
            <person name="Shea T."/>
            <person name="Shenoy N."/>
            <person name="Sisk P."/>
            <person name="Stolte C."/>
            <person name="Sykes S."/>
            <person name="White J."/>
            <person name="Yandava C."/>
            <person name="Haas B."/>
            <person name="Henn M.R."/>
            <person name="Nusbaum C."/>
            <person name="Birren B."/>
        </authorList>
    </citation>
    <scope>NUCLEOTIDE SEQUENCE [LARGE SCALE GENOMIC DNA]</scope>
</reference>
<evidence type="ECO:0000313" key="1">
    <source>
        <dbReference type="Proteomes" id="UP000095285"/>
    </source>
</evidence>